<proteinExistence type="predicted"/>
<dbReference type="EMBL" id="MT142383">
    <property type="protein sequence ID" value="QJA79491.1"/>
    <property type="molecule type" value="Genomic_DNA"/>
</dbReference>
<accession>A0A6M3ITJ2</accession>
<name>A0A6M3ITJ2_9ZZZZ</name>
<dbReference type="EMBL" id="MT141421">
    <property type="protein sequence ID" value="QJA60810.1"/>
    <property type="molecule type" value="Genomic_DNA"/>
</dbReference>
<reference evidence="1" key="1">
    <citation type="submission" date="2020-03" db="EMBL/GenBank/DDBJ databases">
        <title>The deep terrestrial virosphere.</title>
        <authorList>
            <person name="Holmfeldt K."/>
            <person name="Nilsson E."/>
            <person name="Simone D."/>
            <person name="Lopez-Fernandez M."/>
            <person name="Wu X."/>
            <person name="de Brujin I."/>
            <person name="Lundin D."/>
            <person name="Andersson A."/>
            <person name="Bertilsson S."/>
            <person name="Dopson M."/>
        </authorList>
    </citation>
    <scope>NUCLEOTIDE SEQUENCE</scope>
    <source>
        <strain evidence="2">MM415A00871</strain>
        <strain evidence="1">MM415B01048</strain>
    </source>
</reference>
<evidence type="ECO:0000313" key="1">
    <source>
        <dbReference type="EMBL" id="QJA60810.1"/>
    </source>
</evidence>
<organism evidence="1">
    <name type="scientific">viral metagenome</name>
    <dbReference type="NCBI Taxonomy" id="1070528"/>
    <lineage>
        <taxon>unclassified sequences</taxon>
        <taxon>metagenomes</taxon>
        <taxon>organismal metagenomes</taxon>
    </lineage>
</organism>
<sequence length="62" mass="7242">MAKRLMLFRLTIQEETSELNAGNGLIILDPIKKPDMRCRSYSFHTYTFFSKGGNHILFKTFI</sequence>
<dbReference type="AlphaFoldDB" id="A0A6M3ITJ2"/>
<gene>
    <name evidence="2" type="ORF">MM415A00871_0017</name>
    <name evidence="1" type="ORF">MM415B01048_0018</name>
</gene>
<protein>
    <submittedName>
        <fullName evidence="1">Uncharacterized protein</fullName>
    </submittedName>
</protein>
<evidence type="ECO:0000313" key="2">
    <source>
        <dbReference type="EMBL" id="QJA79491.1"/>
    </source>
</evidence>